<feature type="domain" description="N-acetyltransferase" evidence="1">
    <location>
        <begin position="12"/>
        <end position="56"/>
    </location>
</feature>
<sequence>MQTNRCSIKVTKNGFACEAVSEVVYHSFEDKAFTKLIAEAQSANTSSCALLKRLGFMK</sequence>
<dbReference type="EMBL" id="WTUZ01000016">
    <property type="protein sequence ID" value="MZQ83024.1"/>
    <property type="molecule type" value="Genomic_DNA"/>
</dbReference>
<evidence type="ECO:0000313" key="2">
    <source>
        <dbReference type="EMBL" id="MZQ83024.1"/>
    </source>
</evidence>
<dbReference type="InterPro" id="IPR016181">
    <property type="entry name" value="Acyl_CoA_acyltransferase"/>
</dbReference>
<dbReference type="Pfam" id="PF13302">
    <property type="entry name" value="Acetyltransf_3"/>
    <property type="match status" value="1"/>
</dbReference>
<keyword evidence="3" id="KW-1185">Reference proteome</keyword>
<dbReference type="Gene3D" id="3.40.630.30">
    <property type="match status" value="1"/>
</dbReference>
<comment type="caution">
    <text evidence="2">The sequence shown here is derived from an EMBL/GenBank/DDBJ whole genome shotgun (WGS) entry which is preliminary data.</text>
</comment>
<accession>A0A6L8UYK2</accession>
<evidence type="ECO:0000259" key="1">
    <source>
        <dbReference type="Pfam" id="PF13302"/>
    </source>
</evidence>
<reference evidence="2 3" key="1">
    <citation type="submission" date="2019-12" db="EMBL/GenBank/DDBJ databases">
        <title>Paenibacillus sp. nov. sp. isolated from soil.</title>
        <authorList>
            <person name="Kim J."/>
            <person name="Jeong S.E."/>
            <person name="Jung H.S."/>
            <person name="Jeon C.O."/>
        </authorList>
    </citation>
    <scope>NUCLEOTIDE SEQUENCE [LARGE SCALE GENOMIC DNA]</scope>
    <source>
        <strain evidence="2 3">5J-6</strain>
    </source>
</reference>
<dbReference type="InterPro" id="IPR000182">
    <property type="entry name" value="GNAT_dom"/>
</dbReference>
<name>A0A6L8UYK2_9BACL</name>
<dbReference type="SUPFAM" id="SSF55729">
    <property type="entry name" value="Acyl-CoA N-acyltransferases (Nat)"/>
    <property type="match status" value="1"/>
</dbReference>
<keyword evidence="2" id="KW-0808">Transferase</keyword>
<protein>
    <submittedName>
        <fullName evidence="2">GNAT family N-acetyltransferase</fullName>
    </submittedName>
</protein>
<dbReference type="AlphaFoldDB" id="A0A6L8UYK2"/>
<gene>
    <name evidence="2" type="ORF">GQF01_13000</name>
</gene>
<evidence type="ECO:0000313" key="3">
    <source>
        <dbReference type="Proteomes" id="UP000481087"/>
    </source>
</evidence>
<dbReference type="GO" id="GO:0016747">
    <property type="term" value="F:acyltransferase activity, transferring groups other than amino-acyl groups"/>
    <property type="evidence" value="ECO:0007669"/>
    <property type="project" value="InterPro"/>
</dbReference>
<organism evidence="2 3">
    <name type="scientific">Paenibacillus silvestris</name>
    <dbReference type="NCBI Taxonomy" id="2606219"/>
    <lineage>
        <taxon>Bacteria</taxon>
        <taxon>Bacillati</taxon>
        <taxon>Bacillota</taxon>
        <taxon>Bacilli</taxon>
        <taxon>Bacillales</taxon>
        <taxon>Paenibacillaceae</taxon>
        <taxon>Paenibacillus</taxon>
    </lineage>
</organism>
<proteinExistence type="predicted"/>
<dbReference type="Proteomes" id="UP000481087">
    <property type="component" value="Unassembled WGS sequence"/>
</dbReference>
<dbReference type="RefSeq" id="WP_161407206.1">
    <property type="nucleotide sequence ID" value="NZ_WTUZ01000016.1"/>
</dbReference>